<protein>
    <submittedName>
        <fullName evidence="2">CoA binding domain protein</fullName>
    </submittedName>
</protein>
<keyword evidence="3" id="KW-1185">Reference proteome</keyword>
<evidence type="ECO:0000313" key="3">
    <source>
        <dbReference type="Proteomes" id="UP000004910"/>
    </source>
</evidence>
<dbReference type="HOGENOM" id="CLU_112567_1_2_9"/>
<organism evidence="2 3">
    <name type="scientific">Thomasclavelia spiroformis DSM 1552</name>
    <dbReference type="NCBI Taxonomy" id="428126"/>
    <lineage>
        <taxon>Bacteria</taxon>
        <taxon>Bacillati</taxon>
        <taxon>Bacillota</taxon>
        <taxon>Erysipelotrichia</taxon>
        <taxon>Erysipelotrichales</taxon>
        <taxon>Coprobacillaceae</taxon>
        <taxon>Thomasclavelia</taxon>
    </lineage>
</organism>
<dbReference type="STRING" id="428126.CLOSPI_00019"/>
<reference evidence="2" key="2">
    <citation type="submission" date="2014-06" db="EMBL/GenBank/DDBJ databases">
        <title>Draft genome sequence of Clostridium spiroforme (DSM 1552).</title>
        <authorList>
            <person name="Sudarsanam P."/>
            <person name="Ley R."/>
            <person name="Guruge J."/>
            <person name="Turnbaugh P.J."/>
            <person name="Mahowald M."/>
            <person name="Liep D."/>
            <person name="Gordon J."/>
        </authorList>
    </citation>
    <scope>NUCLEOTIDE SEQUENCE</scope>
    <source>
        <strain evidence="2">DSM 1552</strain>
    </source>
</reference>
<gene>
    <name evidence="2" type="ORF">CLOSPI_00019</name>
</gene>
<dbReference type="Proteomes" id="UP000004910">
    <property type="component" value="Unassembled WGS sequence"/>
</dbReference>
<sequence length="137" mass="16066">MLLYKQRRINMEAKEILLNKQNFAVIGVTTNQEKYGYKIYQRLKKLNKNVYGVSPIYNELNGETIYPNLSSIDNQIDVAVFVVNPKIALTYIEKCKKLKIKHIWLQPGTYDDNLIKIIKESKLNYYLNCVLVESENM</sequence>
<comment type="caution">
    <text evidence="2">The sequence shown here is derived from an EMBL/GenBank/DDBJ whole genome shotgun (WGS) entry which is preliminary data.</text>
</comment>
<feature type="domain" description="CoA-binding" evidence="1">
    <location>
        <begin position="17"/>
        <end position="109"/>
    </location>
</feature>
<dbReference type="InterPro" id="IPR036291">
    <property type="entry name" value="NAD(P)-bd_dom_sf"/>
</dbReference>
<reference evidence="2" key="1">
    <citation type="submission" date="2008-02" db="EMBL/GenBank/DDBJ databases">
        <authorList>
            <person name="Fulton L."/>
            <person name="Clifton S."/>
            <person name="Fulton B."/>
            <person name="Xu J."/>
            <person name="Minx P."/>
            <person name="Pepin K.H."/>
            <person name="Johnson M."/>
            <person name="Thiruvilangam P."/>
            <person name="Bhonagiri V."/>
            <person name="Nash W.E."/>
            <person name="Mardis E.R."/>
            <person name="Wilson R.K."/>
        </authorList>
    </citation>
    <scope>NUCLEOTIDE SEQUENCE [LARGE SCALE GENOMIC DNA]</scope>
    <source>
        <strain evidence="2">DSM 1552</strain>
    </source>
</reference>
<proteinExistence type="predicted"/>
<dbReference type="SUPFAM" id="SSF51735">
    <property type="entry name" value="NAD(P)-binding Rossmann-fold domains"/>
    <property type="match status" value="1"/>
</dbReference>
<evidence type="ECO:0000313" key="2">
    <source>
        <dbReference type="EMBL" id="EDS76054.1"/>
    </source>
</evidence>
<dbReference type="PANTHER" id="PTHR33303:SF2">
    <property type="entry name" value="COA-BINDING DOMAIN-CONTAINING PROTEIN"/>
    <property type="match status" value="1"/>
</dbReference>
<dbReference type="eggNOG" id="COG1832">
    <property type="taxonomic scope" value="Bacteria"/>
</dbReference>
<accession>B1BYN8</accession>
<dbReference type="EMBL" id="ABIK02000002">
    <property type="protein sequence ID" value="EDS76054.1"/>
    <property type="molecule type" value="Genomic_DNA"/>
</dbReference>
<dbReference type="Gene3D" id="3.40.50.720">
    <property type="entry name" value="NAD(P)-binding Rossmann-like Domain"/>
    <property type="match status" value="1"/>
</dbReference>
<dbReference type="Pfam" id="PF13380">
    <property type="entry name" value="CoA_binding_2"/>
    <property type="match status" value="1"/>
</dbReference>
<name>B1BYN8_9FIRM</name>
<dbReference type="PANTHER" id="PTHR33303">
    <property type="entry name" value="CYTOPLASMIC PROTEIN-RELATED"/>
    <property type="match status" value="1"/>
</dbReference>
<dbReference type="SMART" id="SM00881">
    <property type="entry name" value="CoA_binding"/>
    <property type="match status" value="1"/>
</dbReference>
<dbReference type="AlphaFoldDB" id="B1BYN8"/>
<evidence type="ECO:0000259" key="1">
    <source>
        <dbReference type="SMART" id="SM00881"/>
    </source>
</evidence>
<dbReference type="InterPro" id="IPR003781">
    <property type="entry name" value="CoA-bd"/>
</dbReference>